<organism evidence="15 16">
    <name type="scientific">candidate division WWE3 bacterium RIFCSPLOWO2_12_FULL_36_10</name>
    <dbReference type="NCBI Taxonomy" id="1802630"/>
    <lineage>
        <taxon>Bacteria</taxon>
        <taxon>Katanobacteria</taxon>
    </lineage>
</organism>
<dbReference type="Gene3D" id="3.30.390.10">
    <property type="entry name" value="Enolase-like, N-terminal domain"/>
    <property type="match status" value="1"/>
</dbReference>
<evidence type="ECO:0000256" key="5">
    <source>
        <dbReference type="ARBA" id="ARBA00022525"/>
    </source>
</evidence>
<dbReference type="Proteomes" id="UP000177763">
    <property type="component" value="Unassembled WGS sequence"/>
</dbReference>
<dbReference type="SMART" id="SM01192">
    <property type="entry name" value="Enolase_C"/>
    <property type="match status" value="1"/>
</dbReference>
<dbReference type="HAMAP" id="MF_00318">
    <property type="entry name" value="Enolase"/>
    <property type="match status" value="1"/>
</dbReference>
<proteinExistence type="inferred from homology"/>
<feature type="binding site" evidence="11">
    <location>
        <position position="156"/>
    </location>
    <ligand>
        <name>substrate</name>
    </ligand>
</feature>
<dbReference type="SFLD" id="SFLDF00002">
    <property type="entry name" value="enolase"/>
    <property type="match status" value="1"/>
</dbReference>
<feature type="binding site" evidence="9">
    <location>
        <position position="155"/>
    </location>
    <ligand>
        <name>(2R)-2-phosphoglycerate</name>
        <dbReference type="ChEBI" id="CHEBI:58289"/>
    </ligand>
</feature>
<dbReference type="GO" id="GO:0004634">
    <property type="term" value="F:phosphopyruvate hydratase activity"/>
    <property type="evidence" value="ECO:0007669"/>
    <property type="project" value="UniProtKB-UniRule"/>
</dbReference>
<dbReference type="AlphaFoldDB" id="A0A1F4VGG5"/>
<comment type="cofactor">
    <cofactor evidence="12">
        <name>Mg(2+)</name>
        <dbReference type="ChEBI" id="CHEBI:18420"/>
    </cofactor>
    <text evidence="12">Mg(2+) is required for catalysis and for stabilizing the dimer.</text>
</comment>
<evidence type="ECO:0000256" key="9">
    <source>
        <dbReference type="HAMAP-Rule" id="MF_00318"/>
    </source>
</evidence>
<feature type="binding site" evidence="11">
    <location>
        <position position="277"/>
    </location>
    <ligand>
        <name>substrate</name>
    </ligand>
</feature>
<evidence type="ECO:0000256" key="1">
    <source>
        <dbReference type="ARBA" id="ARBA00005031"/>
    </source>
</evidence>
<protein>
    <recommendedName>
        <fullName evidence="4 9">Enolase</fullName>
        <ecNumber evidence="3 9">4.2.1.11</ecNumber>
    </recommendedName>
    <alternativeName>
        <fullName evidence="9">2-phospho-D-glycerate hydro-lyase</fullName>
    </alternativeName>
    <alternativeName>
        <fullName evidence="9">2-phosphoglycerate dehydratase</fullName>
    </alternativeName>
</protein>
<feature type="binding site" evidence="11">
    <location>
        <position position="147"/>
    </location>
    <ligand>
        <name>substrate</name>
    </ligand>
</feature>
<comment type="pathway">
    <text evidence="1 9">Carbohydrate degradation; glycolysis; pyruvate from D-glyceraldehyde 3-phosphate: step 4/5.</text>
</comment>
<feature type="binding site" evidence="9">
    <location>
        <position position="329"/>
    </location>
    <ligand>
        <name>(2R)-2-phosphoglycerate</name>
        <dbReference type="ChEBI" id="CHEBI:58289"/>
    </ligand>
</feature>
<comment type="similarity">
    <text evidence="2 9">Belongs to the enolase family.</text>
</comment>
<dbReference type="SFLD" id="SFLDS00001">
    <property type="entry name" value="Enolase"/>
    <property type="match status" value="1"/>
</dbReference>
<keyword evidence="5 9" id="KW-0964">Secreted</keyword>
<comment type="cofactor">
    <cofactor evidence="9">
        <name>Mg(2+)</name>
        <dbReference type="ChEBI" id="CHEBI:18420"/>
    </cofactor>
    <text evidence="9">Binds a second Mg(2+) ion via substrate during catalysis.</text>
</comment>
<dbReference type="GO" id="GO:0009986">
    <property type="term" value="C:cell surface"/>
    <property type="evidence" value="ECO:0007669"/>
    <property type="project" value="UniProtKB-SubCell"/>
</dbReference>
<comment type="catalytic activity">
    <reaction evidence="9">
        <text>(2R)-2-phosphoglycerate = phosphoenolpyruvate + H2O</text>
        <dbReference type="Rhea" id="RHEA:10164"/>
        <dbReference type="ChEBI" id="CHEBI:15377"/>
        <dbReference type="ChEBI" id="CHEBI:58289"/>
        <dbReference type="ChEBI" id="CHEBI:58702"/>
        <dbReference type="EC" id="4.2.1.11"/>
    </reaction>
</comment>
<comment type="function">
    <text evidence="9">Catalyzes the reversible conversion of 2-phosphoglycerate (2-PG) into phosphoenolpyruvate (PEP). It is essential for the degradation of carbohydrates via glycolysis.</text>
</comment>
<feature type="binding site" evidence="11">
    <location>
        <position position="304"/>
    </location>
    <ligand>
        <name>substrate</name>
    </ligand>
</feature>
<dbReference type="EC" id="4.2.1.11" evidence="3 9"/>
<feature type="binding site" evidence="11">
    <location>
        <position position="381"/>
    </location>
    <ligand>
        <name>substrate</name>
    </ligand>
</feature>
<dbReference type="GO" id="GO:0000287">
    <property type="term" value="F:magnesium ion binding"/>
    <property type="evidence" value="ECO:0007669"/>
    <property type="project" value="UniProtKB-UniRule"/>
</dbReference>
<dbReference type="Gene3D" id="3.20.20.120">
    <property type="entry name" value="Enolase-like C-terminal domain"/>
    <property type="match status" value="1"/>
</dbReference>
<feature type="binding site" evidence="9 12">
    <location>
        <position position="234"/>
    </location>
    <ligand>
        <name>Mg(2+)</name>
        <dbReference type="ChEBI" id="CHEBI:18420"/>
    </ligand>
</feature>
<dbReference type="Pfam" id="PF00113">
    <property type="entry name" value="Enolase_C"/>
    <property type="match status" value="1"/>
</dbReference>
<evidence type="ECO:0000256" key="4">
    <source>
        <dbReference type="ARBA" id="ARBA00017068"/>
    </source>
</evidence>
<dbReference type="STRING" id="1802630.A3H26_01915"/>
<dbReference type="InterPro" id="IPR020811">
    <property type="entry name" value="Enolase_N"/>
</dbReference>
<feature type="binding site" evidence="9 12">
    <location>
        <position position="304"/>
    </location>
    <ligand>
        <name>Mg(2+)</name>
        <dbReference type="ChEBI" id="CHEBI:18420"/>
    </ligand>
</feature>
<keyword evidence="8 9" id="KW-0456">Lyase</keyword>
<name>A0A1F4VGG5_UNCKA</name>
<feature type="domain" description="Enolase N-terminal" evidence="14">
    <location>
        <begin position="4"/>
        <end position="123"/>
    </location>
</feature>
<evidence type="ECO:0000256" key="6">
    <source>
        <dbReference type="ARBA" id="ARBA00022842"/>
    </source>
</evidence>
<dbReference type="SMART" id="SM01193">
    <property type="entry name" value="Enolase_N"/>
    <property type="match status" value="1"/>
</dbReference>
<evidence type="ECO:0000256" key="7">
    <source>
        <dbReference type="ARBA" id="ARBA00023152"/>
    </source>
</evidence>
<keyword evidence="9" id="KW-0963">Cytoplasm</keyword>
<feature type="binding site" evidence="9">
    <location>
        <position position="381"/>
    </location>
    <ligand>
        <name>(2R)-2-phosphoglycerate</name>
        <dbReference type="ChEBI" id="CHEBI:58289"/>
    </ligand>
</feature>
<keyword evidence="15" id="KW-0670">Pyruvate</keyword>
<dbReference type="InterPro" id="IPR036849">
    <property type="entry name" value="Enolase-like_C_sf"/>
</dbReference>
<evidence type="ECO:0000256" key="8">
    <source>
        <dbReference type="ARBA" id="ARBA00023239"/>
    </source>
</evidence>
<accession>A0A1F4VGG5</accession>
<dbReference type="SFLD" id="SFLDG00178">
    <property type="entry name" value="enolase"/>
    <property type="match status" value="1"/>
</dbReference>
<evidence type="ECO:0000256" key="3">
    <source>
        <dbReference type="ARBA" id="ARBA00012058"/>
    </source>
</evidence>
<feature type="domain" description="Enolase C-terminal TIM barrel" evidence="13">
    <location>
        <begin position="131"/>
        <end position="405"/>
    </location>
</feature>
<evidence type="ECO:0000256" key="10">
    <source>
        <dbReference type="PIRSR" id="PIRSR001400-1"/>
    </source>
</evidence>
<dbReference type="SUPFAM" id="SSF51604">
    <property type="entry name" value="Enolase C-terminal domain-like"/>
    <property type="match status" value="1"/>
</dbReference>
<dbReference type="InterPro" id="IPR029017">
    <property type="entry name" value="Enolase-like_N"/>
</dbReference>
<dbReference type="UniPathway" id="UPA00109">
    <property type="reaction ID" value="UER00187"/>
</dbReference>
<dbReference type="EMBL" id="MEVN01000040">
    <property type="protein sequence ID" value="OGC56327.1"/>
    <property type="molecule type" value="Genomic_DNA"/>
</dbReference>
<evidence type="ECO:0000313" key="16">
    <source>
        <dbReference type="Proteomes" id="UP000177763"/>
    </source>
</evidence>
<dbReference type="InterPro" id="IPR000941">
    <property type="entry name" value="Enolase"/>
</dbReference>
<dbReference type="PROSITE" id="PS00164">
    <property type="entry name" value="ENOLASE"/>
    <property type="match status" value="1"/>
</dbReference>
<feature type="binding site" evidence="9">
    <location>
        <position position="359"/>
    </location>
    <ligand>
        <name>(2R)-2-phosphoglycerate</name>
        <dbReference type="ChEBI" id="CHEBI:58289"/>
    </ligand>
</feature>
<dbReference type="PANTHER" id="PTHR11902">
    <property type="entry name" value="ENOLASE"/>
    <property type="match status" value="1"/>
</dbReference>
<feature type="active site" description="Proton donor" evidence="9 10">
    <location>
        <position position="197"/>
    </location>
</feature>
<comment type="subcellular location">
    <subcellularLocation>
        <location evidence="9">Cytoplasm</location>
    </subcellularLocation>
    <subcellularLocation>
        <location evidence="9">Secreted</location>
    </subcellularLocation>
    <subcellularLocation>
        <location evidence="9">Cell surface</location>
    </subcellularLocation>
    <text evidence="9">Fractions of enolase are present in both the cytoplasm and on the cell surface.</text>
</comment>
<keyword evidence="9 12" id="KW-0479">Metal-binding</keyword>
<dbReference type="PRINTS" id="PR00148">
    <property type="entry name" value="ENOLASE"/>
</dbReference>
<dbReference type="SUPFAM" id="SSF54826">
    <property type="entry name" value="Enolase N-terminal domain-like"/>
    <property type="match status" value="1"/>
</dbReference>
<sequence length="405" mass="44731">MPKISKITCHKTLNSRGDWTIETKVLLSDGSEAVYDVPEGASKGENEAVYIPVEKAIDVVSSVINEALNGEDAYDQSKIDHILIEMDGTENKGHLGGNSILSVSLACAKASAVSNKIPLYKYLGNIFGNDTFSFPTPLFNIINGGKHATNNLSFQEFMVIPAKKYNFNDAYEAGVKIYHALEKVLRKKGYETEVGDEGGFAPENITIPIAFSLIKEAILSCKLEIGEDIFLGNDAAAGSFRKPGSYFIKEENLNLSTKGLISYYEVLLEKNELIYLEDPFYENDFEGWAEFMKLKSDKLLIVGDDLVVTNTKILKRAIEKKLLNAVIVKPNQVGTLTETLEFIKLAKSFGLSVIISHRSGDNASDTFISDLSVAVNADFLKSGAPSRGERVAKYNRLYEIFLEMK</sequence>
<dbReference type="InterPro" id="IPR020809">
    <property type="entry name" value="Enolase_CS"/>
</dbReference>
<keyword evidence="7 9" id="KW-0324">Glycolysis</keyword>
<keyword evidence="6 9" id="KW-0460">Magnesium</keyword>
<feature type="binding site" evidence="11">
    <location>
        <begin position="356"/>
        <end position="359"/>
    </location>
    <ligand>
        <name>substrate</name>
    </ligand>
</feature>
<evidence type="ECO:0000256" key="11">
    <source>
        <dbReference type="PIRSR" id="PIRSR001400-2"/>
    </source>
</evidence>
<gene>
    <name evidence="9" type="primary">eno</name>
    <name evidence="15" type="ORF">A3H26_01915</name>
</gene>
<evidence type="ECO:0000313" key="15">
    <source>
        <dbReference type="EMBL" id="OGC56327.1"/>
    </source>
</evidence>
<evidence type="ECO:0000259" key="13">
    <source>
        <dbReference type="SMART" id="SM01192"/>
    </source>
</evidence>
<dbReference type="PANTHER" id="PTHR11902:SF1">
    <property type="entry name" value="ENOLASE"/>
    <property type="match status" value="1"/>
</dbReference>
<dbReference type="GO" id="GO:0000015">
    <property type="term" value="C:phosphopyruvate hydratase complex"/>
    <property type="evidence" value="ECO:0007669"/>
    <property type="project" value="InterPro"/>
</dbReference>
<dbReference type="CDD" id="cd03313">
    <property type="entry name" value="enolase"/>
    <property type="match status" value="1"/>
</dbReference>
<comment type="caution">
    <text evidence="15">The sequence shown here is derived from an EMBL/GenBank/DDBJ whole genome shotgun (WGS) entry which is preliminary data.</text>
</comment>
<dbReference type="GO" id="GO:0006096">
    <property type="term" value="P:glycolytic process"/>
    <property type="evidence" value="ECO:0007669"/>
    <property type="project" value="UniProtKB-UniRule"/>
</dbReference>
<evidence type="ECO:0000259" key="14">
    <source>
        <dbReference type="SMART" id="SM01193"/>
    </source>
</evidence>
<feature type="binding site" evidence="9">
    <location>
        <position position="358"/>
    </location>
    <ligand>
        <name>(2R)-2-phosphoglycerate</name>
        <dbReference type="ChEBI" id="CHEBI:58289"/>
    </ligand>
</feature>
<evidence type="ECO:0000256" key="2">
    <source>
        <dbReference type="ARBA" id="ARBA00009604"/>
    </source>
</evidence>
<feature type="binding site" evidence="9 12">
    <location>
        <position position="277"/>
    </location>
    <ligand>
        <name>Mg(2+)</name>
        <dbReference type="ChEBI" id="CHEBI:18420"/>
    </ligand>
</feature>
<dbReference type="GO" id="GO:0005576">
    <property type="term" value="C:extracellular region"/>
    <property type="evidence" value="ECO:0007669"/>
    <property type="project" value="UniProtKB-SubCell"/>
</dbReference>
<reference evidence="15 16" key="1">
    <citation type="journal article" date="2016" name="Nat. Commun.">
        <title>Thousands of microbial genomes shed light on interconnected biogeochemical processes in an aquifer system.</title>
        <authorList>
            <person name="Anantharaman K."/>
            <person name="Brown C.T."/>
            <person name="Hug L.A."/>
            <person name="Sharon I."/>
            <person name="Castelle C.J."/>
            <person name="Probst A.J."/>
            <person name="Thomas B.C."/>
            <person name="Singh A."/>
            <person name="Wilkins M.J."/>
            <person name="Karaoz U."/>
            <person name="Brodie E.L."/>
            <person name="Williams K.H."/>
            <person name="Hubbard S.S."/>
            <person name="Banfield J.F."/>
        </authorList>
    </citation>
    <scope>NUCLEOTIDE SEQUENCE [LARGE SCALE GENOMIC DNA]</scope>
</reference>
<feature type="active site" description="Proton acceptor" evidence="9 10">
    <location>
        <position position="329"/>
    </location>
</feature>
<dbReference type="Pfam" id="PF03952">
    <property type="entry name" value="Enolase_N"/>
    <property type="match status" value="1"/>
</dbReference>
<dbReference type="PIRSF" id="PIRSF001400">
    <property type="entry name" value="Enolase"/>
    <property type="match status" value="1"/>
</dbReference>
<evidence type="ECO:0000256" key="12">
    <source>
        <dbReference type="PIRSR" id="PIRSR001400-3"/>
    </source>
</evidence>
<dbReference type="InterPro" id="IPR020810">
    <property type="entry name" value="Enolase_C"/>
</dbReference>